<keyword evidence="3" id="KW-1185">Reference proteome</keyword>
<evidence type="ECO:0000313" key="2">
    <source>
        <dbReference type="EMBL" id="CAG8676510.1"/>
    </source>
</evidence>
<accession>A0A9N9EFI9</accession>
<protein>
    <submittedName>
        <fullName evidence="2">1203_t:CDS:1</fullName>
    </submittedName>
</protein>
<reference evidence="2" key="1">
    <citation type="submission" date="2021-06" db="EMBL/GenBank/DDBJ databases">
        <authorList>
            <person name="Kallberg Y."/>
            <person name="Tangrot J."/>
            <person name="Rosling A."/>
        </authorList>
    </citation>
    <scope>NUCLEOTIDE SEQUENCE</scope>
    <source>
        <strain evidence="2">CL551</strain>
    </source>
</reference>
<evidence type="ECO:0000313" key="3">
    <source>
        <dbReference type="Proteomes" id="UP000789342"/>
    </source>
</evidence>
<dbReference type="Proteomes" id="UP000789342">
    <property type="component" value="Unassembled WGS sequence"/>
</dbReference>
<proteinExistence type="predicted"/>
<feature type="non-terminal residue" evidence="2">
    <location>
        <position position="1"/>
    </location>
</feature>
<dbReference type="AlphaFoldDB" id="A0A9N9EFI9"/>
<name>A0A9N9EFI9_9GLOM</name>
<dbReference type="EMBL" id="CAJVPV010013278">
    <property type="protein sequence ID" value="CAG8676510.1"/>
    <property type="molecule type" value="Genomic_DNA"/>
</dbReference>
<comment type="caution">
    <text evidence="2">The sequence shown here is derived from an EMBL/GenBank/DDBJ whole genome shotgun (WGS) entry which is preliminary data.</text>
</comment>
<feature type="compositionally biased region" description="Basic residues" evidence="1">
    <location>
        <begin position="57"/>
        <end position="69"/>
    </location>
</feature>
<sequence length="69" mass="7264">IGDGANSGDTIPVTTSAAPVTSAPTTPITPTTTLLTAASSATETPGIVEKRQESDRRKMKVIRMKRRKP</sequence>
<organism evidence="2 3">
    <name type="scientific">Acaulospora morrowiae</name>
    <dbReference type="NCBI Taxonomy" id="94023"/>
    <lineage>
        <taxon>Eukaryota</taxon>
        <taxon>Fungi</taxon>
        <taxon>Fungi incertae sedis</taxon>
        <taxon>Mucoromycota</taxon>
        <taxon>Glomeromycotina</taxon>
        <taxon>Glomeromycetes</taxon>
        <taxon>Diversisporales</taxon>
        <taxon>Acaulosporaceae</taxon>
        <taxon>Acaulospora</taxon>
    </lineage>
</organism>
<feature type="compositionally biased region" description="Low complexity" evidence="1">
    <location>
        <begin position="12"/>
        <end position="45"/>
    </location>
</feature>
<gene>
    <name evidence="2" type="ORF">AMORRO_LOCUS11054</name>
</gene>
<evidence type="ECO:0000256" key="1">
    <source>
        <dbReference type="SAM" id="MobiDB-lite"/>
    </source>
</evidence>
<feature type="region of interest" description="Disordered" evidence="1">
    <location>
        <begin position="1"/>
        <end position="69"/>
    </location>
</feature>